<feature type="compositionally biased region" description="Polar residues" evidence="1">
    <location>
        <begin position="1"/>
        <end position="14"/>
    </location>
</feature>
<sequence>MPLAPTNTSATASDPLSELSEELPPAYTPAPDPYQGEQSVEFGPRRPFQRAPAQPPLLRPQQQTGPWLSPQPTGWPGYPGQGQMYSHPSAYMNPRPGFAPPPPSHPLSASREARPASYMVPSSAASDFARDFYTAGAPADVSVLGGSSEAYTAQNGNGPSAENEFNPPPGLPPRPSGSSGHSRSRSDASANRGGSSSTANAVPDDGKPTKTPTPGHPLLNHGNILVYPKGYECKKCHNTGYKHFDPLNPCKKCWPKYSKEYSGAITYTPWSSSGNTTSEGGKVYQRPLPVFPPPHQPSRSYLTRPVSLGRELTVSAPGSSYRGASPGRVMPIGGDHLRPDLLSLPIIHRPELS</sequence>
<dbReference type="PANTHER" id="PTHR28031:SF1">
    <property type="entry name" value="PROLINE-RICH PROTEIN HUA1"/>
    <property type="match status" value="1"/>
</dbReference>
<dbReference type="GO" id="GO:0005737">
    <property type="term" value="C:cytoplasm"/>
    <property type="evidence" value="ECO:0007669"/>
    <property type="project" value="TreeGrafter"/>
</dbReference>
<dbReference type="EMBL" id="SGPM01000183">
    <property type="protein sequence ID" value="THH28365.1"/>
    <property type="molecule type" value="Genomic_DNA"/>
</dbReference>
<organism evidence="2 3">
    <name type="scientific">Antrodiella citrinella</name>
    <dbReference type="NCBI Taxonomy" id="2447956"/>
    <lineage>
        <taxon>Eukaryota</taxon>
        <taxon>Fungi</taxon>
        <taxon>Dikarya</taxon>
        <taxon>Basidiomycota</taxon>
        <taxon>Agaricomycotina</taxon>
        <taxon>Agaricomycetes</taxon>
        <taxon>Polyporales</taxon>
        <taxon>Steccherinaceae</taxon>
        <taxon>Antrodiella</taxon>
    </lineage>
</organism>
<protein>
    <submittedName>
        <fullName evidence="2">Uncharacterized protein</fullName>
    </submittedName>
</protein>
<feature type="region of interest" description="Disordered" evidence="1">
    <location>
        <begin position="148"/>
        <end position="221"/>
    </location>
</feature>
<dbReference type="PANTHER" id="PTHR28031">
    <property type="entry name" value="PROLINE-RICH PROTEIN HUA1"/>
    <property type="match status" value="1"/>
</dbReference>
<dbReference type="InterPro" id="IPR038910">
    <property type="entry name" value="Hua1-like"/>
</dbReference>
<accession>A0A4S4MRH4</accession>
<name>A0A4S4MRH4_9APHY</name>
<dbReference type="AlphaFoldDB" id="A0A4S4MRH4"/>
<feature type="region of interest" description="Disordered" evidence="1">
    <location>
        <begin position="1"/>
        <end position="122"/>
    </location>
</feature>
<dbReference type="OrthoDB" id="2405700at2759"/>
<proteinExistence type="predicted"/>
<keyword evidence="3" id="KW-1185">Reference proteome</keyword>
<gene>
    <name evidence="2" type="ORF">EUX98_g5816</name>
</gene>
<feature type="compositionally biased region" description="Polar residues" evidence="1">
    <location>
        <begin position="149"/>
        <end position="160"/>
    </location>
</feature>
<evidence type="ECO:0000313" key="3">
    <source>
        <dbReference type="Proteomes" id="UP000308730"/>
    </source>
</evidence>
<comment type="caution">
    <text evidence="2">The sequence shown here is derived from an EMBL/GenBank/DDBJ whole genome shotgun (WGS) entry which is preliminary data.</text>
</comment>
<evidence type="ECO:0000256" key="1">
    <source>
        <dbReference type="SAM" id="MobiDB-lite"/>
    </source>
</evidence>
<feature type="compositionally biased region" description="Polar residues" evidence="1">
    <location>
        <begin position="187"/>
        <end position="200"/>
    </location>
</feature>
<reference evidence="2 3" key="1">
    <citation type="submission" date="2019-02" db="EMBL/GenBank/DDBJ databases">
        <title>Genome sequencing of the rare red list fungi Antrodiella citrinella (Flaviporus citrinellus).</title>
        <authorList>
            <person name="Buettner E."/>
            <person name="Kellner H."/>
        </authorList>
    </citation>
    <scope>NUCLEOTIDE SEQUENCE [LARGE SCALE GENOMIC DNA]</scope>
    <source>
        <strain evidence="2 3">DSM 108506</strain>
    </source>
</reference>
<dbReference type="Proteomes" id="UP000308730">
    <property type="component" value="Unassembled WGS sequence"/>
</dbReference>
<evidence type="ECO:0000313" key="2">
    <source>
        <dbReference type="EMBL" id="THH28365.1"/>
    </source>
</evidence>
<feature type="compositionally biased region" description="Pro residues" evidence="1">
    <location>
        <begin position="166"/>
        <end position="175"/>
    </location>
</feature>